<evidence type="ECO:0000256" key="1">
    <source>
        <dbReference type="ARBA" id="ARBA00023015"/>
    </source>
</evidence>
<keyword evidence="8" id="KW-1185">Reference proteome</keyword>
<organism evidence="7 8">
    <name type="scientific">Cohnella cholangitidis</name>
    <dbReference type="NCBI Taxonomy" id="2598458"/>
    <lineage>
        <taxon>Bacteria</taxon>
        <taxon>Bacillati</taxon>
        <taxon>Bacillota</taxon>
        <taxon>Bacilli</taxon>
        <taxon>Bacillales</taxon>
        <taxon>Paenibacillaceae</taxon>
        <taxon>Cohnella</taxon>
    </lineage>
</organism>
<evidence type="ECO:0000256" key="3">
    <source>
        <dbReference type="ARBA" id="ARBA00023163"/>
    </source>
</evidence>
<dbReference type="InterPro" id="IPR011006">
    <property type="entry name" value="CheY-like_superfamily"/>
</dbReference>
<dbReference type="InterPro" id="IPR009057">
    <property type="entry name" value="Homeodomain-like_sf"/>
</dbReference>
<dbReference type="KEGG" id="cchl:FPL14_24925"/>
<dbReference type="Gene3D" id="3.40.50.2300">
    <property type="match status" value="1"/>
</dbReference>
<gene>
    <name evidence="7" type="ORF">FPL14_24925</name>
</gene>
<name>A0A7G5C4B4_9BACL</name>
<dbReference type="GO" id="GO:0043565">
    <property type="term" value="F:sequence-specific DNA binding"/>
    <property type="evidence" value="ECO:0007669"/>
    <property type="project" value="InterPro"/>
</dbReference>
<feature type="modified residue" description="4-aspartylphosphate" evidence="4">
    <location>
        <position position="55"/>
    </location>
</feature>
<dbReference type="Gene3D" id="1.10.10.60">
    <property type="entry name" value="Homeodomain-like"/>
    <property type="match status" value="2"/>
</dbReference>
<dbReference type="SMART" id="SM00342">
    <property type="entry name" value="HTH_ARAC"/>
    <property type="match status" value="1"/>
</dbReference>
<dbReference type="PROSITE" id="PS01124">
    <property type="entry name" value="HTH_ARAC_FAMILY_2"/>
    <property type="match status" value="1"/>
</dbReference>
<dbReference type="InterPro" id="IPR018060">
    <property type="entry name" value="HTH_AraC"/>
</dbReference>
<keyword evidence="3" id="KW-0804">Transcription</keyword>
<dbReference type="SMART" id="SM00448">
    <property type="entry name" value="REC"/>
    <property type="match status" value="1"/>
</dbReference>
<proteinExistence type="predicted"/>
<dbReference type="SUPFAM" id="SSF52172">
    <property type="entry name" value="CheY-like"/>
    <property type="match status" value="1"/>
</dbReference>
<dbReference type="GO" id="GO:0003700">
    <property type="term" value="F:DNA-binding transcription factor activity"/>
    <property type="evidence" value="ECO:0007669"/>
    <property type="project" value="InterPro"/>
</dbReference>
<dbReference type="GO" id="GO:0000160">
    <property type="term" value="P:phosphorelay signal transduction system"/>
    <property type="evidence" value="ECO:0007669"/>
    <property type="project" value="InterPro"/>
</dbReference>
<sequence>MYRMLIVDDEAIITDGMAEILAKLDIPGLDIYKAYSGGEALDWLNSTRIDLVLSDVRMPGIGGMELMEIIRKNWPRCRMIFLTGYNDFDAVYQAIQTWGVRYLLKTEGYDKVIAVVRDTIYELDEGLRTDRLLAQAREQRNTLETLAHGEYFRHLLAGSGTFDSLVRSEDFPKLNIPLDPSVPVLLVFGSMIRAEENPSYADRQEAAMAVMLIGDSFLRDMTRCVGIIDRFGDLLWLIQPNAERQEGSDAAYADIVRFLEGTLELIQAACSQSLAIDASFMVGNTPLSWEMLPWAYDRLRQQQHIRVGDGASMVMTVDVGQDDSAEPIRERVRTDKIDLLSGHLEGGRRDAFMQTLKEISEPINGGRMVNATHVMELYYSVVLVILSYINQRPSDNQLKAAALLPLDTHANWHEAFEYLTRTADKLFALRRQGESSRAAGAMEGICSYIEQHLNEDLSLVRLARHSHFNPSYLSRLFKQEKGQNLSEYIDQARTKKAKELLTKDEWKIHEVGSRVGYEAAHSFTRFFKKMTGVTPQEYREAARGVEP</sequence>
<protein>
    <submittedName>
        <fullName evidence="7">Helix-turn-helix domain-containing protein</fullName>
    </submittedName>
</protein>
<evidence type="ECO:0000256" key="4">
    <source>
        <dbReference type="PROSITE-ProRule" id="PRU00169"/>
    </source>
</evidence>
<feature type="domain" description="HTH araC/xylS-type" evidence="5">
    <location>
        <begin position="443"/>
        <end position="541"/>
    </location>
</feature>
<dbReference type="InterPro" id="IPR001789">
    <property type="entry name" value="Sig_transdc_resp-reg_receiver"/>
</dbReference>
<dbReference type="EMBL" id="CP041969">
    <property type="protein sequence ID" value="QMV44048.1"/>
    <property type="molecule type" value="Genomic_DNA"/>
</dbReference>
<evidence type="ECO:0000259" key="6">
    <source>
        <dbReference type="PROSITE" id="PS50110"/>
    </source>
</evidence>
<evidence type="ECO:0000313" key="7">
    <source>
        <dbReference type="EMBL" id="QMV44048.1"/>
    </source>
</evidence>
<evidence type="ECO:0000313" key="8">
    <source>
        <dbReference type="Proteomes" id="UP000515679"/>
    </source>
</evidence>
<dbReference type="SUPFAM" id="SSF46689">
    <property type="entry name" value="Homeodomain-like"/>
    <property type="match status" value="2"/>
</dbReference>
<reference evidence="7 8" key="1">
    <citation type="submission" date="2019-07" db="EMBL/GenBank/DDBJ databases">
        <authorList>
            <person name="Kim J.K."/>
            <person name="Cheong H.-M."/>
            <person name="Choi Y."/>
            <person name="Hwang K.J."/>
            <person name="Lee S."/>
            <person name="Choi C."/>
        </authorList>
    </citation>
    <scope>NUCLEOTIDE SEQUENCE [LARGE SCALE GENOMIC DNA]</scope>
    <source>
        <strain evidence="7 8">KS 22</strain>
    </source>
</reference>
<keyword evidence="2" id="KW-0238">DNA-binding</keyword>
<dbReference type="CDD" id="cd17536">
    <property type="entry name" value="REC_YesN-like"/>
    <property type="match status" value="1"/>
</dbReference>
<dbReference type="Proteomes" id="UP000515679">
    <property type="component" value="Chromosome"/>
</dbReference>
<dbReference type="PROSITE" id="PS50110">
    <property type="entry name" value="RESPONSE_REGULATORY"/>
    <property type="match status" value="1"/>
</dbReference>
<evidence type="ECO:0000256" key="2">
    <source>
        <dbReference type="ARBA" id="ARBA00023125"/>
    </source>
</evidence>
<dbReference type="Pfam" id="PF12833">
    <property type="entry name" value="HTH_18"/>
    <property type="match status" value="1"/>
</dbReference>
<dbReference type="PRINTS" id="PR00032">
    <property type="entry name" value="HTHARAC"/>
</dbReference>
<evidence type="ECO:0000259" key="5">
    <source>
        <dbReference type="PROSITE" id="PS01124"/>
    </source>
</evidence>
<dbReference type="InterPro" id="IPR020449">
    <property type="entry name" value="Tscrpt_reg_AraC-type_HTH"/>
</dbReference>
<keyword evidence="1" id="KW-0805">Transcription regulation</keyword>
<dbReference type="Pfam" id="PF00072">
    <property type="entry name" value="Response_reg"/>
    <property type="match status" value="1"/>
</dbReference>
<accession>A0A7G5C4B4</accession>
<dbReference type="AlphaFoldDB" id="A0A7G5C4B4"/>
<keyword evidence="4" id="KW-0597">Phosphoprotein</keyword>
<feature type="domain" description="Response regulatory" evidence="6">
    <location>
        <begin position="3"/>
        <end position="120"/>
    </location>
</feature>
<dbReference type="PANTHER" id="PTHR43280:SF2">
    <property type="entry name" value="HTH-TYPE TRANSCRIPTIONAL REGULATOR EXSA"/>
    <property type="match status" value="1"/>
</dbReference>
<dbReference type="PANTHER" id="PTHR43280">
    <property type="entry name" value="ARAC-FAMILY TRANSCRIPTIONAL REGULATOR"/>
    <property type="match status" value="1"/>
</dbReference>